<reference evidence="1" key="1">
    <citation type="journal article" date="2014" name="Front. Microbiol.">
        <title>High frequency of phylogenetically diverse reductive dehalogenase-homologous genes in deep subseafloor sedimentary metagenomes.</title>
        <authorList>
            <person name="Kawai M."/>
            <person name="Futagami T."/>
            <person name="Toyoda A."/>
            <person name="Takaki Y."/>
            <person name="Nishi S."/>
            <person name="Hori S."/>
            <person name="Arai W."/>
            <person name="Tsubouchi T."/>
            <person name="Morono Y."/>
            <person name="Uchiyama I."/>
            <person name="Ito T."/>
            <person name="Fujiyama A."/>
            <person name="Inagaki F."/>
            <person name="Takami H."/>
        </authorList>
    </citation>
    <scope>NUCLEOTIDE SEQUENCE</scope>
    <source>
        <strain evidence="1">Expedition CK06-06</strain>
    </source>
</reference>
<gene>
    <name evidence="1" type="ORF">S12H4_26318</name>
</gene>
<dbReference type="AlphaFoldDB" id="X1RLQ9"/>
<organism evidence="1">
    <name type="scientific">marine sediment metagenome</name>
    <dbReference type="NCBI Taxonomy" id="412755"/>
    <lineage>
        <taxon>unclassified sequences</taxon>
        <taxon>metagenomes</taxon>
        <taxon>ecological metagenomes</taxon>
    </lineage>
</organism>
<accession>X1RLQ9</accession>
<name>X1RLQ9_9ZZZZ</name>
<sequence length="159" mass="17863">MQNDDLILRVKRLYAAIKATEETDVSKFLPKVINDGHRKGFSQDWGGGLSEAEITNIAHSLIGNIAHFDAHLKKWADQNSQDKTKVDDVFNSSLALRIIKDLSNYEKHAYPPRDGGHSGKSPQVNEFRRGIEIYQTSAAQQLLLLLTERTQERGGLTPH</sequence>
<dbReference type="EMBL" id="BARW01014921">
    <property type="protein sequence ID" value="GAI81558.1"/>
    <property type="molecule type" value="Genomic_DNA"/>
</dbReference>
<proteinExistence type="predicted"/>
<comment type="caution">
    <text evidence="1">The sequence shown here is derived from an EMBL/GenBank/DDBJ whole genome shotgun (WGS) entry which is preliminary data.</text>
</comment>
<protein>
    <submittedName>
        <fullName evidence="1">Uncharacterized protein</fullName>
    </submittedName>
</protein>
<evidence type="ECO:0000313" key="1">
    <source>
        <dbReference type="EMBL" id="GAI81558.1"/>
    </source>
</evidence>